<evidence type="ECO:0000256" key="1">
    <source>
        <dbReference type="SAM" id="MobiDB-lite"/>
    </source>
</evidence>
<organism evidence="2 3">
    <name type="scientific">Enterocloster lavalensis</name>
    <dbReference type="NCBI Taxonomy" id="460384"/>
    <lineage>
        <taxon>Bacteria</taxon>
        <taxon>Bacillati</taxon>
        <taxon>Bacillota</taxon>
        <taxon>Clostridia</taxon>
        <taxon>Lachnospirales</taxon>
        <taxon>Lachnospiraceae</taxon>
        <taxon>Enterocloster</taxon>
    </lineage>
</organism>
<keyword evidence="3" id="KW-1185">Reference proteome</keyword>
<gene>
    <name evidence="2" type="ORF">SAMN05216313_12476</name>
</gene>
<feature type="region of interest" description="Disordered" evidence="1">
    <location>
        <begin position="365"/>
        <end position="384"/>
    </location>
</feature>
<dbReference type="STRING" id="460384.SAMN05216313_12476"/>
<dbReference type="AlphaFoldDB" id="A0A1I0IX24"/>
<dbReference type="RefSeq" id="WP_092367915.1">
    <property type="nucleotide sequence ID" value="NZ_FOIM01000024.1"/>
</dbReference>
<feature type="compositionally biased region" description="Gly residues" evidence="1">
    <location>
        <begin position="369"/>
        <end position="379"/>
    </location>
</feature>
<dbReference type="EMBL" id="FOIM01000024">
    <property type="protein sequence ID" value="SEU01921.1"/>
    <property type="molecule type" value="Genomic_DNA"/>
</dbReference>
<proteinExistence type="predicted"/>
<sequence>MKNTKLFPFERNKYFYGKLLSVDDFELEQDYMNNKRRMLNRYLNGCGVVAGLYVVGLDEQTISVEAGIALDATGRELVMDVPVVKKLSMLDGFGVCRSRRDRPYIYLCLEYGETETDRVHNVTKNARPERDGEDVDYNKIREGCRLYLTDREPELENMSPSALYEDVKTVYWKDGVRICQIMPRYVRSGNHTELRVTVENLGRKTISFSYDLILTCLLHENQTKLRVSFDEMLVERTGSYELIYRLDTTESANVEGTLAIDPDTVRLSVSGQKTEERFEGRQTVRIGREEEKAEMVRSYYRAAMENIAESGSRQPIYLARIFFVEAGDTYIIERIDNVPFRQYVKNGYLETALDQMMMRELKAGERAGSTGGRRQGGGGGKEEAPGIAVSKGTAVIPLAAAAQRGERFFSDEIIHGLGLGRVAIVLGTQRDEENLVTYGSSEVFEKEGVEAEVAARLDVDKGSFVIGARLLSPTQEGRLVVHWTAVRDMRDAVQEKSDKRIYITPGILELHVRESHYLEAVCENMLEKAVRWSVKDQAGTVDARGCYTAPNVPGVYEVVAQSVAFPEVRASIFVVVRDYDA</sequence>
<name>A0A1I0IX24_9FIRM</name>
<dbReference type="Proteomes" id="UP000198508">
    <property type="component" value="Unassembled WGS sequence"/>
</dbReference>
<reference evidence="3" key="1">
    <citation type="submission" date="2016-10" db="EMBL/GenBank/DDBJ databases">
        <authorList>
            <person name="Varghese N."/>
            <person name="Submissions S."/>
        </authorList>
    </citation>
    <scope>NUCLEOTIDE SEQUENCE [LARGE SCALE GENOMIC DNA]</scope>
    <source>
        <strain evidence="3">NLAE-zl-G277</strain>
    </source>
</reference>
<evidence type="ECO:0000313" key="2">
    <source>
        <dbReference type="EMBL" id="SEU01921.1"/>
    </source>
</evidence>
<evidence type="ECO:0000313" key="3">
    <source>
        <dbReference type="Proteomes" id="UP000198508"/>
    </source>
</evidence>
<accession>A0A1I0IX24</accession>
<protein>
    <submittedName>
        <fullName evidence="2">Uncharacterized protein</fullName>
    </submittedName>
</protein>